<dbReference type="InterPro" id="IPR031327">
    <property type="entry name" value="MCM"/>
</dbReference>
<evidence type="ECO:0000313" key="7">
    <source>
        <dbReference type="EMBL" id="GMI46487.1"/>
    </source>
</evidence>
<dbReference type="GO" id="GO:0017116">
    <property type="term" value="F:single-stranded DNA helicase activity"/>
    <property type="evidence" value="ECO:0007669"/>
    <property type="project" value="TreeGrafter"/>
</dbReference>
<feature type="region of interest" description="Disordered" evidence="5">
    <location>
        <begin position="443"/>
        <end position="512"/>
    </location>
</feature>
<dbReference type="EMBL" id="BRYA01000300">
    <property type="protein sequence ID" value="GMI46487.1"/>
    <property type="molecule type" value="Genomic_DNA"/>
</dbReference>
<name>A0A9W7GM65_9STRA</name>
<dbReference type="Pfam" id="PF17207">
    <property type="entry name" value="MCM_OB"/>
    <property type="match status" value="1"/>
</dbReference>
<dbReference type="Gene3D" id="2.40.50.140">
    <property type="entry name" value="Nucleic acid-binding proteins"/>
    <property type="match status" value="1"/>
</dbReference>
<comment type="similarity">
    <text evidence="4">Belongs to the MCM family.</text>
</comment>
<dbReference type="OrthoDB" id="271325at2759"/>
<dbReference type="InterPro" id="IPR027417">
    <property type="entry name" value="P-loop_NTPase"/>
</dbReference>
<keyword evidence="8" id="KW-1185">Reference proteome</keyword>
<dbReference type="AlphaFoldDB" id="A0A9W7GM65"/>
<proteinExistence type="inferred from homology"/>
<dbReference type="Proteomes" id="UP001165065">
    <property type="component" value="Unassembled WGS sequence"/>
</dbReference>
<feature type="compositionally biased region" description="Polar residues" evidence="5">
    <location>
        <begin position="482"/>
        <end position="503"/>
    </location>
</feature>
<dbReference type="PROSITE" id="PS50051">
    <property type="entry name" value="MCM_2"/>
    <property type="match status" value="1"/>
</dbReference>
<dbReference type="GO" id="GO:0003697">
    <property type="term" value="F:single-stranded DNA binding"/>
    <property type="evidence" value="ECO:0007669"/>
    <property type="project" value="TreeGrafter"/>
</dbReference>
<evidence type="ECO:0000313" key="8">
    <source>
        <dbReference type="Proteomes" id="UP001165065"/>
    </source>
</evidence>
<organism evidence="7 8">
    <name type="scientific">Triparma columacea</name>
    <dbReference type="NCBI Taxonomy" id="722753"/>
    <lineage>
        <taxon>Eukaryota</taxon>
        <taxon>Sar</taxon>
        <taxon>Stramenopiles</taxon>
        <taxon>Ochrophyta</taxon>
        <taxon>Bolidophyceae</taxon>
        <taxon>Parmales</taxon>
        <taxon>Triparmaceae</taxon>
        <taxon>Triparma</taxon>
    </lineage>
</organism>
<dbReference type="InterPro" id="IPR033762">
    <property type="entry name" value="MCM_OB"/>
</dbReference>
<dbReference type="SUPFAM" id="SSF52540">
    <property type="entry name" value="P-loop containing nucleoside triphosphate hydrolases"/>
    <property type="match status" value="1"/>
</dbReference>
<dbReference type="SUPFAM" id="SSF50249">
    <property type="entry name" value="Nucleic acid-binding proteins"/>
    <property type="match status" value="1"/>
</dbReference>
<dbReference type="GO" id="GO:0005524">
    <property type="term" value="F:ATP binding"/>
    <property type="evidence" value="ECO:0007669"/>
    <property type="project" value="UniProtKB-KW"/>
</dbReference>
<dbReference type="PANTHER" id="PTHR11630:SF48">
    <property type="entry name" value="DNA HELICASE MCM9"/>
    <property type="match status" value="1"/>
</dbReference>
<dbReference type="Gene3D" id="3.40.50.300">
    <property type="entry name" value="P-loop containing nucleotide triphosphate hydrolases"/>
    <property type="match status" value="1"/>
</dbReference>
<dbReference type="Pfam" id="PF00493">
    <property type="entry name" value="MCM"/>
    <property type="match status" value="1"/>
</dbReference>
<dbReference type="InterPro" id="IPR012340">
    <property type="entry name" value="NA-bd_OB-fold"/>
</dbReference>
<keyword evidence="3 4" id="KW-0238">DNA-binding</keyword>
<dbReference type="GO" id="GO:0042555">
    <property type="term" value="C:MCM complex"/>
    <property type="evidence" value="ECO:0007669"/>
    <property type="project" value="TreeGrafter"/>
</dbReference>
<evidence type="ECO:0000259" key="6">
    <source>
        <dbReference type="PROSITE" id="PS50051"/>
    </source>
</evidence>
<dbReference type="InterPro" id="IPR001208">
    <property type="entry name" value="MCM_dom"/>
</dbReference>
<reference evidence="8" key="1">
    <citation type="journal article" date="2023" name="Commun. Biol.">
        <title>Genome analysis of Parmales, the sister group of diatoms, reveals the evolutionary specialization of diatoms from phago-mixotrophs to photoautotrophs.</title>
        <authorList>
            <person name="Ban H."/>
            <person name="Sato S."/>
            <person name="Yoshikawa S."/>
            <person name="Yamada K."/>
            <person name="Nakamura Y."/>
            <person name="Ichinomiya M."/>
            <person name="Sato N."/>
            <person name="Blanc-Mathieu R."/>
            <person name="Endo H."/>
            <person name="Kuwata A."/>
            <person name="Ogata H."/>
        </authorList>
    </citation>
    <scope>NUCLEOTIDE SEQUENCE [LARGE SCALE GENOMIC DNA]</scope>
</reference>
<dbReference type="GO" id="GO:0005634">
    <property type="term" value="C:nucleus"/>
    <property type="evidence" value="ECO:0007669"/>
    <property type="project" value="UniProtKB-SubCell"/>
</dbReference>
<evidence type="ECO:0000256" key="3">
    <source>
        <dbReference type="ARBA" id="ARBA00023125"/>
    </source>
</evidence>
<dbReference type="GO" id="GO:0000724">
    <property type="term" value="P:double-strand break repair via homologous recombination"/>
    <property type="evidence" value="ECO:0007669"/>
    <property type="project" value="TreeGrafter"/>
</dbReference>
<dbReference type="InterPro" id="IPR041562">
    <property type="entry name" value="MCM_lid"/>
</dbReference>
<gene>
    <name evidence="7" type="ORF">TrCOL_g10344</name>
</gene>
<dbReference type="PANTHER" id="PTHR11630">
    <property type="entry name" value="DNA REPLICATION LICENSING FACTOR MCM FAMILY MEMBER"/>
    <property type="match status" value="1"/>
</dbReference>
<feature type="domain" description="MCM C-terminal AAA(+) ATPase" evidence="6">
    <location>
        <begin position="412"/>
        <end position="663"/>
    </location>
</feature>
<keyword evidence="2 4" id="KW-0067">ATP-binding</keyword>
<feature type="compositionally biased region" description="Low complexity" evidence="5">
    <location>
        <begin position="966"/>
        <end position="975"/>
    </location>
</feature>
<evidence type="ECO:0000256" key="1">
    <source>
        <dbReference type="ARBA" id="ARBA00022741"/>
    </source>
</evidence>
<protein>
    <recommendedName>
        <fullName evidence="6">MCM C-terminal AAA(+) ATPase domain-containing protein</fullName>
    </recommendedName>
</protein>
<evidence type="ECO:0000256" key="5">
    <source>
        <dbReference type="SAM" id="MobiDB-lite"/>
    </source>
</evidence>
<feature type="compositionally biased region" description="Polar residues" evidence="5">
    <location>
        <begin position="946"/>
        <end position="959"/>
    </location>
</feature>
<evidence type="ECO:0000256" key="4">
    <source>
        <dbReference type="RuleBase" id="RU004070"/>
    </source>
</evidence>
<dbReference type="SMART" id="SM00350">
    <property type="entry name" value="MCM"/>
    <property type="match status" value="1"/>
</dbReference>
<feature type="compositionally biased region" description="Basic residues" evidence="5">
    <location>
        <begin position="976"/>
        <end position="999"/>
    </location>
</feature>
<accession>A0A9W7GM65</accession>
<dbReference type="Pfam" id="PF17855">
    <property type="entry name" value="MCM_lid"/>
    <property type="match status" value="1"/>
</dbReference>
<keyword evidence="1 4" id="KW-0547">Nucleotide-binding</keyword>
<sequence>MSSPVKMEMNPISDNLQKKYNELPDVLKGRNGRQIIPYDPELNFLPWGQRLGMLWESPSDLGGGFEMFFKRKELKHQFVTLLTLPDRNKDFPFFIDHMDLYKFDPLLAHTLSEHHTVCTMVMSEAIINIQKNYLQLIVVRYEKGKNAIVQDADMPYLDPDTLSVKGELHFRAQVDNYSSGVSDDYTTTRIHPRVTNLHFRFHKEAISDIKATDVDKIMQITGVVTRAHTLKSLEYKRFLRCSKAKCKNCVSIMANFETEGYEIDQAGLTCDKRLDPTEPDDEHARKCCNDKFDVIARDFCDFQEIKIQESSSSLRPGAIPRSLNLILTHDMCNKVNPGDEVKAIGILMSRWSPPTDDTRPDIKTSLRALSIEVTNNSQSLALWQGADTHKKEDLKMKFTNFWLNREKDEFLRRQFILKAVCPRLFGLDMVKLGLLCALIGGAEDDKDDGDPVPSGESTKDTTEESTAPLGAGFRPNWLRASKTGSQPSPARQNQADSGLSQPEPQKKKAQTRLQSHILMVGDPGTGKSQLLKFAQALVPRSVMTTGVGTTTAGLTCSAVREGKKGEWTLEAGALVLADRGVCCIDEFGCMAKDDQSSMLEAMESQTISVNKAGIHTQLTARTTVIASTNPRGQKYDPDKSLSANTGIEPPLVSRFDLIFLMIEPPSDIERHIHITEHLLNAAIKGDAHFTGTSKKSSTDQPSLTDYDPYGPAWDIETLKGYIATVKDNFKPVLSEDAKRLLVAHWKCTRKKEEDKTTVRLLQSLKRLSQAHARLMYRNTVTLDDAVAAILLMESTVNEVSSLEMNDNHYFGLKCMAENTTHNPEFYNESSFYYKNPEISPDAFFQRDKRKVVRKYLGLEDDSPRGPLPYHSLGDTPFTATQFTGFTGTQGTHGARRSLSNHESAMMSDAVTGGNLSTVDIVDTVENADTAATSAPGLCPLQVPQGPLQTNAPATSSSPPGNAMGEQQQDLTQQTQKRPKAKKSRKEKKEKKKKRIRMAD</sequence>
<dbReference type="InterPro" id="IPR003593">
    <property type="entry name" value="AAA+_ATPase"/>
</dbReference>
<dbReference type="PRINTS" id="PR01657">
    <property type="entry name" value="MCMFAMILY"/>
</dbReference>
<dbReference type="SMART" id="SM00382">
    <property type="entry name" value="AAA"/>
    <property type="match status" value="1"/>
</dbReference>
<dbReference type="GO" id="GO:0016787">
    <property type="term" value="F:hydrolase activity"/>
    <property type="evidence" value="ECO:0007669"/>
    <property type="project" value="UniProtKB-KW"/>
</dbReference>
<evidence type="ECO:0000256" key="2">
    <source>
        <dbReference type="ARBA" id="ARBA00022840"/>
    </source>
</evidence>
<comment type="caution">
    <text evidence="7">The sequence shown here is derived from an EMBL/GenBank/DDBJ whole genome shotgun (WGS) entry which is preliminary data.</text>
</comment>
<feature type="region of interest" description="Disordered" evidence="5">
    <location>
        <begin position="935"/>
        <end position="999"/>
    </location>
</feature>